<accession>A0A023GNY1</accession>
<feature type="compositionally biased region" description="Low complexity" evidence="11">
    <location>
        <begin position="22"/>
        <end position="38"/>
    </location>
</feature>
<evidence type="ECO:0000256" key="3">
    <source>
        <dbReference type="ARBA" id="ARBA00022816"/>
    </source>
</evidence>
<feature type="compositionally biased region" description="Acidic residues" evidence="11">
    <location>
        <begin position="219"/>
        <end position="238"/>
    </location>
</feature>
<evidence type="ECO:0000256" key="6">
    <source>
        <dbReference type="ARBA" id="ARBA00023187"/>
    </source>
</evidence>
<dbReference type="FunFam" id="1.20.930.10:FF:000001">
    <property type="entry name" value="IWS1, SUPT6H interacting protein"/>
    <property type="match status" value="1"/>
</dbReference>
<reference evidence="13" key="1">
    <citation type="submission" date="2014-03" db="EMBL/GenBank/DDBJ databases">
        <title>The sialotranscriptome of Amblyomma triste, Amblyomma parvum and Amblyomma cajennense ticks, uncovered by 454-based RNA-seq.</title>
        <authorList>
            <person name="Garcia G.R."/>
            <person name="Gardinassi L.G."/>
            <person name="Ribeiro J.M."/>
            <person name="Anatriello E."/>
            <person name="Ferreira B.R."/>
            <person name="Moreira H.N."/>
            <person name="Mafra C."/>
            <person name="Olegario M.M."/>
            <person name="Szabo P.J."/>
            <person name="Miranda-Santos I.K."/>
            <person name="Maruyama S.R."/>
        </authorList>
    </citation>
    <scope>NUCLEOTIDE SEQUENCE</scope>
    <source>
        <strain evidence="13">Mato Grasso do Sul</strain>
        <tissue evidence="13">Salivary glands</tissue>
    </source>
</reference>
<feature type="compositionally biased region" description="Basic residues" evidence="11">
    <location>
        <begin position="273"/>
        <end position="282"/>
    </location>
</feature>
<proteinExistence type="evidence at transcript level"/>
<dbReference type="GO" id="GO:0008380">
    <property type="term" value="P:RNA splicing"/>
    <property type="evidence" value="ECO:0007669"/>
    <property type="project" value="UniProtKB-KW"/>
</dbReference>
<evidence type="ECO:0000256" key="1">
    <source>
        <dbReference type="ARBA" id="ARBA00022448"/>
    </source>
</evidence>
<organism evidence="13">
    <name type="scientific">Amblyomma triste</name>
    <name type="common">Neotropical tick</name>
    <dbReference type="NCBI Taxonomy" id="251400"/>
    <lineage>
        <taxon>Eukaryota</taxon>
        <taxon>Metazoa</taxon>
        <taxon>Ecdysozoa</taxon>
        <taxon>Arthropoda</taxon>
        <taxon>Chelicerata</taxon>
        <taxon>Arachnida</taxon>
        <taxon>Acari</taxon>
        <taxon>Parasitiformes</taxon>
        <taxon>Ixodida</taxon>
        <taxon>Ixodoidea</taxon>
        <taxon>Ixodidae</taxon>
        <taxon>Amblyomminae</taxon>
        <taxon>Amblyomma</taxon>
    </lineage>
</organism>
<keyword evidence="5" id="KW-0804">Transcription</keyword>
<dbReference type="InterPro" id="IPR017923">
    <property type="entry name" value="TFIIS_N"/>
</dbReference>
<feature type="compositionally biased region" description="Basic and acidic residues" evidence="11">
    <location>
        <begin position="261"/>
        <end position="272"/>
    </location>
</feature>
<evidence type="ECO:0000256" key="2">
    <source>
        <dbReference type="ARBA" id="ARBA00022664"/>
    </source>
</evidence>
<dbReference type="AlphaFoldDB" id="A0A023GNY1"/>
<name>A0A023GNY1_AMBTT</name>
<evidence type="ECO:0000256" key="10">
    <source>
        <dbReference type="SAM" id="Coils"/>
    </source>
</evidence>
<feature type="compositionally biased region" description="Basic and acidic residues" evidence="11">
    <location>
        <begin position="199"/>
        <end position="218"/>
    </location>
</feature>
<dbReference type="PANTHER" id="PTHR46010">
    <property type="entry name" value="PROTEIN IWS1 HOMOLOG"/>
    <property type="match status" value="1"/>
</dbReference>
<feature type="region of interest" description="Disordered" evidence="11">
    <location>
        <begin position="1"/>
        <end position="364"/>
    </location>
</feature>
<evidence type="ECO:0000259" key="12">
    <source>
        <dbReference type="PROSITE" id="PS51319"/>
    </source>
</evidence>
<dbReference type="GO" id="GO:0006397">
    <property type="term" value="P:mRNA processing"/>
    <property type="evidence" value="ECO:0007669"/>
    <property type="project" value="UniProtKB-KW"/>
</dbReference>
<feature type="domain" description="TFIIS N-terminal" evidence="12">
    <location>
        <begin position="450"/>
        <end position="528"/>
    </location>
</feature>
<evidence type="ECO:0000256" key="9">
    <source>
        <dbReference type="PROSITE-ProRule" id="PRU00649"/>
    </source>
</evidence>
<evidence type="ECO:0000256" key="8">
    <source>
        <dbReference type="ARBA" id="ARBA00037992"/>
    </source>
</evidence>
<dbReference type="EMBL" id="GBBM01000628">
    <property type="protein sequence ID" value="JAC34790.1"/>
    <property type="molecule type" value="mRNA"/>
</dbReference>
<feature type="coiled-coil region" evidence="10">
    <location>
        <begin position="613"/>
        <end position="640"/>
    </location>
</feature>
<dbReference type="InterPro" id="IPR035441">
    <property type="entry name" value="TFIIS/LEDGF_dom_sf"/>
</dbReference>
<feature type="region of interest" description="Disordered" evidence="11">
    <location>
        <begin position="537"/>
        <end position="584"/>
    </location>
</feature>
<protein>
    <recommendedName>
        <fullName evidence="12">TFIIS N-terminal domain-containing protein</fullName>
    </recommendedName>
</protein>
<feature type="compositionally biased region" description="Basic and acidic residues" evidence="11">
    <location>
        <begin position="537"/>
        <end position="583"/>
    </location>
</feature>
<feature type="compositionally biased region" description="Polar residues" evidence="11">
    <location>
        <begin position="180"/>
        <end position="198"/>
    </location>
</feature>
<dbReference type="PANTHER" id="PTHR46010:SF1">
    <property type="entry name" value="PROTEIN IWS1 HOMOLOG"/>
    <property type="match status" value="1"/>
</dbReference>
<dbReference type="SUPFAM" id="SSF47676">
    <property type="entry name" value="Conserved domain common to transcription factors TFIIS, elongin A, CRSP70"/>
    <property type="match status" value="1"/>
</dbReference>
<evidence type="ECO:0000256" key="11">
    <source>
        <dbReference type="SAM" id="MobiDB-lite"/>
    </source>
</evidence>
<sequence>MSNSAGSGSDMEPGSEDEGVGNVASPSPVASPDSNNNSESLQSPAASENDDRSGQESGREDVGDNNGEVSRDSVSEGRGDAGGDVGSGSDDEKNEGDSDAEVRSSPSSPVPEIDSGAGDQSAGEEENEKADNGRESRQSSTSGAGGEQSAVEQAHSDGGQPQDEDDEAPSCHDSPPASPSPSNTGAEERSSGPSSPIRRNSDDEKDSDREDAKEAGSDKEDEEDEKDSDKEDDDDSDNESNVGELIANIFGDSDDESEFEGFGKEDLETTKKSKDKGKKARKVLSDSEEEDEKEEKAEENVEAGSDEDEDKDMEASAQPADLEVDESEQPAPVPASEAVPDVSSSDDELEPDSRRSRSGSDFMSDFDIMMAKKKEENSRRRKRKDVDIISDTDDIIVEIIKEMKAAAEEDKELNQAKRAATKKLKLLPVVVPQLKKLDLKGAFLDQGVLHAMAEWLAPLPDKSLPHLQIREHMLRLLSEFPPLDQGFLKSSGIGRAVMYLYKHPKESKENRERAGKLINEWARPIFNLNTNYSSISKEEREQKDFERMPQKRKIRMESSEEPPSKKDIDRALTGEDKSLRPGEKGWVARARVPMPSTKDYVVRPKWNCDTEFVKNTKKTVTRLDKHMRQLQERKKKTKMQRAVTISIEGRHMSL</sequence>
<keyword evidence="1" id="KW-0813">Transport</keyword>
<evidence type="ECO:0000256" key="4">
    <source>
        <dbReference type="ARBA" id="ARBA00023015"/>
    </source>
</evidence>
<dbReference type="InterPro" id="IPR051037">
    <property type="entry name" value="RNAPII_TF_IWS1"/>
</dbReference>
<dbReference type="GO" id="GO:0005634">
    <property type="term" value="C:nucleus"/>
    <property type="evidence" value="ECO:0007669"/>
    <property type="project" value="UniProtKB-SubCell"/>
</dbReference>
<keyword evidence="10" id="KW-0175">Coiled coil</keyword>
<keyword evidence="2" id="KW-0507">mRNA processing</keyword>
<keyword evidence="3" id="KW-0509">mRNA transport</keyword>
<evidence type="ECO:0000256" key="5">
    <source>
        <dbReference type="ARBA" id="ARBA00023163"/>
    </source>
</evidence>
<feature type="compositionally biased region" description="Basic and acidic residues" evidence="11">
    <location>
        <begin position="69"/>
        <end position="81"/>
    </location>
</feature>
<comment type="similarity">
    <text evidence="8">Belongs to the IWS1 family.</text>
</comment>
<keyword evidence="7 9" id="KW-0539">Nucleus</keyword>
<dbReference type="GO" id="GO:0016973">
    <property type="term" value="P:poly(A)+ mRNA export from nucleus"/>
    <property type="evidence" value="ECO:0007669"/>
    <property type="project" value="TreeGrafter"/>
</dbReference>
<dbReference type="PROSITE" id="PS51319">
    <property type="entry name" value="TFIIS_N"/>
    <property type="match status" value="1"/>
</dbReference>
<dbReference type="Gene3D" id="1.20.930.10">
    <property type="entry name" value="Conserved domain common to transcription factors TFIIS, elongin A, CRSP70"/>
    <property type="match status" value="1"/>
</dbReference>
<dbReference type="Pfam" id="PF08711">
    <property type="entry name" value="Med26"/>
    <property type="match status" value="1"/>
</dbReference>
<keyword evidence="4" id="KW-0805">Transcription regulation</keyword>
<evidence type="ECO:0000256" key="7">
    <source>
        <dbReference type="ARBA" id="ARBA00023242"/>
    </source>
</evidence>
<feature type="compositionally biased region" description="Acidic residues" evidence="11">
    <location>
        <begin position="300"/>
        <end position="312"/>
    </location>
</feature>
<feature type="compositionally biased region" description="Basic and acidic residues" evidence="11">
    <location>
        <begin position="49"/>
        <end position="62"/>
    </location>
</feature>
<evidence type="ECO:0000313" key="13">
    <source>
        <dbReference type="EMBL" id="JAC34790.1"/>
    </source>
</evidence>
<keyword evidence="6" id="KW-0508">mRNA splicing</keyword>
<comment type="subcellular location">
    <subcellularLocation>
        <location evidence="9">Nucleus</location>
    </subcellularLocation>
</comment>